<dbReference type="InterPro" id="IPR001750">
    <property type="entry name" value="ND/Mrp_TM"/>
</dbReference>
<evidence type="ECO:0000256" key="2">
    <source>
        <dbReference type="ARBA" id="ARBA00022448"/>
    </source>
</evidence>
<keyword evidence="8 10" id="KW-0472">Membrane</keyword>
<evidence type="ECO:0000313" key="15">
    <source>
        <dbReference type="EMBL" id="APZ93924.1"/>
    </source>
</evidence>
<dbReference type="GO" id="GO:0005886">
    <property type="term" value="C:plasma membrane"/>
    <property type="evidence" value="ECO:0007669"/>
    <property type="project" value="UniProtKB-SubCell"/>
</dbReference>
<feature type="transmembrane region" description="Helical" evidence="10">
    <location>
        <begin position="673"/>
        <end position="691"/>
    </location>
</feature>
<dbReference type="Proteomes" id="UP000187735">
    <property type="component" value="Chromosome"/>
</dbReference>
<keyword evidence="16" id="KW-1185">Reference proteome</keyword>
<dbReference type="Pfam" id="PF00361">
    <property type="entry name" value="Proton_antipo_M"/>
    <property type="match status" value="1"/>
</dbReference>
<feature type="transmembrane region" description="Helical" evidence="10">
    <location>
        <begin position="365"/>
        <end position="388"/>
    </location>
</feature>
<dbReference type="InterPro" id="IPR025383">
    <property type="entry name" value="MrpA_C/MbhD"/>
</dbReference>
<dbReference type="RefSeq" id="WP_077025309.1">
    <property type="nucleotide sequence ID" value="NZ_CP017641.1"/>
</dbReference>
<feature type="domain" description="MrpA C-terminal/MbhD" evidence="13">
    <location>
        <begin position="631"/>
        <end position="695"/>
    </location>
</feature>
<evidence type="ECO:0000313" key="16">
    <source>
        <dbReference type="Proteomes" id="UP000187735"/>
    </source>
</evidence>
<protein>
    <submittedName>
        <fullName evidence="15">Multiple resistance and pH homeostasis protein A</fullName>
    </submittedName>
</protein>
<proteinExistence type="predicted"/>
<evidence type="ECO:0000259" key="12">
    <source>
        <dbReference type="Pfam" id="PF00662"/>
    </source>
</evidence>
<dbReference type="OrthoDB" id="9807568at2"/>
<feature type="transmembrane region" description="Helical" evidence="10">
    <location>
        <begin position="711"/>
        <end position="730"/>
    </location>
</feature>
<feature type="transmembrane region" description="Helical" evidence="10">
    <location>
        <begin position="201"/>
        <end position="217"/>
    </location>
</feature>
<keyword evidence="4" id="KW-1003">Cell membrane</keyword>
<feature type="transmembrane region" description="Helical" evidence="10">
    <location>
        <begin position="159"/>
        <end position="181"/>
    </location>
</feature>
<dbReference type="PANTHER" id="PTHR43373">
    <property type="entry name" value="NA(+)/H(+) ANTIPORTER SUBUNIT"/>
    <property type="match status" value="1"/>
</dbReference>
<evidence type="ECO:0000256" key="9">
    <source>
        <dbReference type="RuleBase" id="RU000320"/>
    </source>
</evidence>
<reference evidence="15 16" key="1">
    <citation type="journal article" date="2016" name="Front. Microbiol.">
        <title>Fuerstia marisgermanicae gen. nov., sp. nov., an Unusual Member of the Phylum Planctomycetes from the German Wadden Sea.</title>
        <authorList>
            <person name="Kohn T."/>
            <person name="Heuer A."/>
            <person name="Jogler M."/>
            <person name="Vollmers J."/>
            <person name="Boedeker C."/>
            <person name="Bunk B."/>
            <person name="Rast P."/>
            <person name="Borchert D."/>
            <person name="Glockner I."/>
            <person name="Freese H.M."/>
            <person name="Klenk H.P."/>
            <person name="Overmann J."/>
            <person name="Kaster A.K."/>
            <person name="Rohde M."/>
            <person name="Wiegand S."/>
            <person name="Jogler C."/>
        </authorList>
    </citation>
    <scope>NUCLEOTIDE SEQUENCE [LARGE SCALE GENOMIC DNA]</scope>
    <source>
        <strain evidence="15 16">NH11</strain>
    </source>
</reference>
<keyword evidence="2" id="KW-0813">Transport</keyword>
<evidence type="ECO:0000256" key="8">
    <source>
        <dbReference type="ARBA" id="ARBA00023136"/>
    </source>
</evidence>
<feature type="domain" description="NADH:quinone oxidoreductase/Mrp antiporter transmembrane" evidence="11">
    <location>
        <begin position="124"/>
        <end position="393"/>
    </location>
</feature>
<dbReference type="InterPro" id="IPR050616">
    <property type="entry name" value="CPA3_Na-H_Antiporter_A"/>
</dbReference>
<feature type="transmembrane region" description="Helical" evidence="10">
    <location>
        <begin position="622"/>
        <end position="641"/>
    </location>
</feature>
<dbReference type="GO" id="GO:0006811">
    <property type="term" value="P:monoatomic ion transport"/>
    <property type="evidence" value="ECO:0007669"/>
    <property type="project" value="UniProtKB-KW"/>
</dbReference>
<feature type="transmembrane region" description="Helical" evidence="10">
    <location>
        <begin position="320"/>
        <end position="344"/>
    </location>
</feature>
<feature type="transmembrane region" description="Helical" evidence="10">
    <location>
        <begin position="766"/>
        <end position="784"/>
    </location>
</feature>
<dbReference type="Pfam" id="PF20501">
    <property type="entry name" value="MbhE"/>
    <property type="match status" value="1"/>
</dbReference>
<evidence type="ECO:0000259" key="13">
    <source>
        <dbReference type="Pfam" id="PF13244"/>
    </source>
</evidence>
<dbReference type="PANTHER" id="PTHR43373:SF1">
    <property type="entry name" value="NA(+)_H(+) ANTIPORTER SUBUNIT A"/>
    <property type="match status" value="1"/>
</dbReference>
<dbReference type="InterPro" id="IPR046806">
    <property type="entry name" value="MrpA_C/MbhE"/>
</dbReference>
<dbReference type="KEGG" id="fmr:Fuma_03542"/>
<evidence type="ECO:0000259" key="11">
    <source>
        <dbReference type="Pfam" id="PF00361"/>
    </source>
</evidence>
<keyword evidence="5 9" id="KW-0812">Transmembrane</keyword>
<dbReference type="InterPro" id="IPR001516">
    <property type="entry name" value="Proton_antipo_N"/>
</dbReference>
<feature type="transmembrane region" description="Helical" evidence="10">
    <location>
        <begin position="75"/>
        <end position="97"/>
    </location>
</feature>
<accession>A0A1P8WIQ2</accession>
<feature type="transmembrane region" description="Helical" evidence="10">
    <location>
        <begin position="400"/>
        <end position="420"/>
    </location>
</feature>
<evidence type="ECO:0000256" key="3">
    <source>
        <dbReference type="ARBA" id="ARBA00022449"/>
    </source>
</evidence>
<dbReference type="STRING" id="1891926.Fuma_03542"/>
<dbReference type="Gene3D" id="1.20.120.1200">
    <property type="entry name" value="NADH-ubiquinone/plastoquinone oxidoreductase chain 6, subunit NuoJ"/>
    <property type="match status" value="1"/>
</dbReference>
<dbReference type="EMBL" id="CP017641">
    <property type="protein sequence ID" value="APZ93924.1"/>
    <property type="molecule type" value="Genomic_DNA"/>
</dbReference>
<feature type="transmembrane region" description="Helical" evidence="10">
    <location>
        <begin position="296"/>
        <end position="314"/>
    </location>
</feature>
<evidence type="ECO:0000256" key="7">
    <source>
        <dbReference type="ARBA" id="ARBA00023065"/>
    </source>
</evidence>
<comment type="subcellular location">
    <subcellularLocation>
        <location evidence="1">Cell membrane</location>
        <topology evidence="1">Multi-pass membrane protein</topology>
    </subcellularLocation>
    <subcellularLocation>
        <location evidence="9">Membrane</location>
        <topology evidence="9">Multi-pass membrane protein</topology>
    </subcellularLocation>
</comment>
<keyword evidence="7" id="KW-0406">Ion transport</keyword>
<evidence type="ECO:0000256" key="10">
    <source>
        <dbReference type="SAM" id="Phobius"/>
    </source>
</evidence>
<organism evidence="15 16">
    <name type="scientific">Fuerstiella marisgermanici</name>
    <dbReference type="NCBI Taxonomy" id="1891926"/>
    <lineage>
        <taxon>Bacteria</taxon>
        <taxon>Pseudomonadati</taxon>
        <taxon>Planctomycetota</taxon>
        <taxon>Planctomycetia</taxon>
        <taxon>Planctomycetales</taxon>
        <taxon>Planctomycetaceae</taxon>
        <taxon>Fuerstiella</taxon>
    </lineage>
</organism>
<keyword evidence="3" id="KW-0050">Antiport</keyword>
<dbReference type="PRINTS" id="PR01434">
    <property type="entry name" value="NADHDHGNASE5"/>
</dbReference>
<evidence type="ECO:0000256" key="1">
    <source>
        <dbReference type="ARBA" id="ARBA00004651"/>
    </source>
</evidence>
<feature type="transmembrane region" description="Helical" evidence="10">
    <location>
        <begin position="587"/>
        <end position="607"/>
    </location>
</feature>
<dbReference type="Pfam" id="PF00662">
    <property type="entry name" value="Proton_antipo_N"/>
    <property type="match status" value="1"/>
</dbReference>
<evidence type="ECO:0000256" key="5">
    <source>
        <dbReference type="ARBA" id="ARBA00022692"/>
    </source>
</evidence>
<evidence type="ECO:0000256" key="6">
    <source>
        <dbReference type="ARBA" id="ARBA00022989"/>
    </source>
</evidence>
<evidence type="ECO:0000256" key="4">
    <source>
        <dbReference type="ARBA" id="ARBA00022475"/>
    </source>
</evidence>
<name>A0A1P8WIQ2_9PLAN</name>
<sequence>MHLWLLAILLAAMAAPWLNRWAGSHAGWLLAFVPAGVFAALLNNLTPVANGDVLAASWDWVPQLHLVLSLRLDGLSLLFALLITGIGSVILTYAGAYLKGDDRLGLLLMFLLLFMGSMLGLVLADNLLTLFIFWELTSITSYLLIGFNNENPVSRASALQALLVTGGGGLALLPGLLLLGVAGQTFEISLLAEQADVVRQHAFYLPALLLILVGAFTKSAQFPFHFWLPDAMAAPTPISAYLHSATMVKAGVYLLARLHPVMGGTSEWFWLIASVGGITTMLGAVLALRAVDLKQILAYATISVLGTLTMLLGIGTEATITAALAMLVAHALYKGGLFMVAGAIDHAVHERDVRQLGGLRAVMPMTLAAAALGGLSMVAVLPMFGFVAKELYYESVGGGFFLIAFVSNVLLFVAAGLVCLKPFFGTRTPITQKAHEGSLAMWGGPLVLGLASLSLGLWPSALEGLLAAGSGTIAGSPISLHLALWHGFNSTLILSLLTLAAGGALYWRRRRLNWLVVSADAGPANTEETTAAPSQIDEGTNGSNTATWKRFANSGLQIMAPSACYRWLLKTTNDVARWQTSVLQNGYLSIYLLTMIAATVFSVWLAIRGESLSQIGSFGWDVRVHEGLLIALILVAAVVAVRATTWLLAVGSLGVVGYCVAGLFVLFGAPDLAMTQFVIETLTVILFVMAFSRLPDFRRLSARKTRWRDALVAATAGGTITVLLLFAMTVRSDHPISTFYADHSVEEAHGRNLVNVILVDFRALDTLGEITVLSIAAIGVYSLLTLRPSGASQMATGASPDPDQESS</sequence>
<dbReference type="GO" id="GO:0015297">
    <property type="term" value="F:antiporter activity"/>
    <property type="evidence" value="ECO:0007669"/>
    <property type="project" value="UniProtKB-KW"/>
</dbReference>
<evidence type="ECO:0000259" key="14">
    <source>
        <dbReference type="Pfam" id="PF20501"/>
    </source>
</evidence>
<feature type="transmembrane region" description="Helical" evidence="10">
    <location>
        <begin position="646"/>
        <end position="667"/>
    </location>
</feature>
<keyword evidence="6 10" id="KW-1133">Transmembrane helix</keyword>
<dbReference type="InterPro" id="IPR042106">
    <property type="entry name" value="Nuo/plastoQ_OxRdtase_6_NuoJ"/>
</dbReference>
<feature type="transmembrane region" description="Helical" evidence="10">
    <location>
        <begin position="104"/>
        <end position="124"/>
    </location>
</feature>
<feature type="domain" description="MrpA C-terminal/MbhE" evidence="14">
    <location>
        <begin position="706"/>
        <end position="792"/>
    </location>
</feature>
<dbReference type="Pfam" id="PF13244">
    <property type="entry name" value="MbhD"/>
    <property type="match status" value="1"/>
</dbReference>
<feature type="transmembrane region" description="Helical" evidence="10">
    <location>
        <begin position="268"/>
        <end position="289"/>
    </location>
</feature>
<feature type="domain" description="NADH-Ubiquinone oxidoreductase (complex I) chain 5 N-terminal" evidence="12">
    <location>
        <begin position="62"/>
        <end position="103"/>
    </location>
</feature>
<feature type="transmembrane region" description="Helical" evidence="10">
    <location>
        <begin position="440"/>
        <end position="462"/>
    </location>
</feature>
<gene>
    <name evidence="15" type="primary">mrpA</name>
    <name evidence="15" type="ORF">Fuma_03542</name>
</gene>
<dbReference type="AlphaFoldDB" id="A0A1P8WIQ2"/>
<feature type="transmembrane region" description="Helical" evidence="10">
    <location>
        <begin position="482"/>
        <end position="507"/>
    </location>
</feature>